<dbReference type="Gene3D" id="3.30.200.20">
    <property type="entry name" value="Phosphorylase Kinase, domain 1"/>
    <property type="match status" value="1"/>
</dbReference>
<dbReference type="InterPro" id="IPR000719">
    <property type="entry name" value="Prot_kinase_dom"/>
</dbReference>
<dbReference type="OMA" id="GMTTGHK"/>
<evidence type="ECO:0000259" key="1">
    <source>
        <dbReference type="PROSITE" id="PS50011"/>
    </source>
</evidence>
<accession>A0A139AJG8</accession>
<dbReference type="InterPro" id="IPR011990">
    <property type="entry name" value="TPR-like_helical_dom_sf"/>
</dbReference>
<sequence length="762" mass="84893">METDREELPGYWTLWEVKESDVLITEETLGGGGIGTVVRGLWQGQIDVAVKTVRFVEGYSEKEFNREARIWYNMSSPRVLPLFGIVTKGSDWRFLSPIMENGGAKTYLRQFPPGPQRNEKALSLLRDIAEGMEYLHGRKVVHADLKPEQVLVNKHGRGVVTDFGFSKLDRGNALLSHVPLSTNDTSTRLPALLCGQSDFTVTGARMGTPKYMSPERLLGEGTTTKDDVYAFGITIFALWMLDERLFPELNAGMSLDEQSAFWDQICDGILRPLRQTDPTPEGMPPWLRSLMERCWHQEPSQRPEFSEIKELLVVKVPEPNSPTSPPAFVIDPNLDAAVAVSLAKEAADARDLDKASQLFKMAAEMGHAEAQERLAWYYCNGLGVLERSLAHAVEWYEKAAAQGNGDARIRLAGWYLDGLSVSVNAGKAVELLEQVVAIRSQTLPEDHEDLLAVQQQLARARQSHGHRVQAISLLEHIVAIRDARKRRTIQADWAPSKHSQRELPEDHPNLLSSQHSLASAYRSSGQADKAVALQEHVVAVRERVLAEDHPERLGAQHVLAMAYQEKGETRKAIALLEHVIAIRERAKTQDHPELLGSMHTLAWAHHKNGDLAKAIALLERVVEIQECTLAEDHPNRVGSLNNLALAYYDNGKFGKAVALLEDVVSIQSRTLAEDHPNQVGSQHNLASAYLANGQVGKAVELLEYVFEVRRRTLPEDHTDVLEVQRDLAAAYQFQVQKDVHSSAKEEREIALAADHPADGIHP</sequence>
<keyword evidence="3" id="KW-1185">Reference proteome</keyword>
<dbReference type="PROSITE" id="PS50011">
    <property type="entry name" value="PROTEIN_KINASE_DOM"/>
    <property type="match status" value="1"/>
</dbReference>
<dbReference type="SUPFAM" id="SSF56112">
    <property type="entry name" value="Protein kinase-like (PK-like)"/>
    <property type="match status" value="1"/>
</dbReference>
<dbReference type="Gene3D" id="1.25.40.10">
    <property type="entry name" value="Tetratricopeptide repeat domain"/>
    <property type="match status" value="3"/>
</dbReference>
<dbReference type="InterPro" id="IPR019734">
    <property type="entry name" value="TPR_rpt"/>
</dbReference>
<dbReference type="PANTHER" id="PTHR44329">
    <property type="entry name" value="SERINE/THREONINE-PROTEIN KINASE TNNI3K-RELATED"/>
    <property type="match status" value="1"/>
</dbReference>
<dbReference type="Gene3D" id="1.10.510.10">
    <property type="entry name" value="Transferase(Phosphotransferase) domain 1"/>
    <property type="match status" value="1"/>
</dbReference>
<dbReference type="InterPro" id="IPR051681">
    <property type="entry name" value="Ser/Thr_Kinases-Pseudokinases"/>
</dbReference>
<dbReference type="Pfam" id="PF13424">
    <property type="entry name" value="TPR_12"/>
    <property type="match status" value="2"/>
</dbReference>
<dbReference type="SUPFAM" id="SSF81901">
    <property type="entry name" value="HCP-like"/>
    <property type="match status" value="1"/>
</dbReference>
<dbReference type="SMART" id="SM00028">
    <property type="entry name" value="TPR"/>
    <property type="match status" value="4"/>
</dbReference>
<dbReference type="GO" id="GO:0005524">
    <property type="term" value="F:ATP binding"/>
    <property type="evidence" value="ECO:0007669"/>
    <property type="project" value="InterPro"/>
</dbReference>
<feature type="domain" description="Protein kinase" evidence="1">
    <location>
        <begin position="23"/>
        <end position="312"/>
    </location>
</feature>
<dbReference type="AlphaFoldDB" id="A0A139AJG8"/>
<keyword evidence="2" id="KW-0418">Kinase</keyword>
<dbReference type="GO" id="GO:0004674">
    <property type="term" value="F:protein serine/threonine kinase activity"/>
    <property type="evidence" value="ECO:0007669"/>
    <property type="project" value="TreeGrafter"/>
</dbReference>
<dbReference type="EMBL" id="KQ965749">
    <property type="protein sequence ID" value="KXS16950.1"/>
    <property type="molecule type" value="Genomic_DNA"/>
</dbReference>
<dbReference type="SMART" id="SM00671">
    <property type="entry name" value="SEL1"/>
    <property type="match status" value="4"/>
</dbReference>
<keyword evidence="2" id="KW-0808">Transferase</keyword>
<dbReference type="Pfam" id="PF08238">
    <property type="entry name" value="Sel1"/>
    <property type="match status" value="3"/>
</dbReference>
<dbReference type="Pfam" id="PF00069">
    <property type="entry name" value="Pkinase"/>
    <property type="match status" value="1"/>
</dbReference>
<evidence type="ECO:0000313" key="3">
    <source>
        <dbReference type="Proteomes" id="UP000070544"/>
    </source>
</evidence>
<dbReference type="OrthoDB" id="10267514at2759"/>
<dbReference type="PRINTS" id="PR00381">
    <property type="entry name" value="KINESINLIGHT"/>
</dbReference>
<proteinExistence type="predicted"/>
<dbReference type="InterPro" id="IPR006597">
    <property type="entry name" value="Sel1-like"/>
</dbReference>
<evidence type="ECO:0000313" key="2">
    <source>
        <dbReference type="EMBL" id="KXS16950.1"/>
    </source>
</evidence>
<dbReference type="STRING" id="1344416.A0A139AJG8"/>
<organism evidence="2 3">
    <name type="scientific">Gonapodya prolifera (strain JEL478)</name>
    <name type="common">Monoblepharis prolifera</name>
    <dbReference type="NCBI Taxonomy" id="1344416"/>
    <lineage>
        <taxon>Eukaryota</taxon>
        <taxon>Fungi</taxon>
        <taxon>Fungi incertae sedis</taxon>
        <taxon>Chytridiomycota</taxon>
        <taxon>Chytridiomycota incertae sedis</taxon>
        <taxon>Monoblepharidomycetes</taxon>
        <taxon>Monoblepharidales</taxon>
        <taxon>Gonapodyaceae</taxon>
        <taxon>Gonapodya</taxon>
    </lineage>
</organism>
<name>A0A139AJG8_GONPJ</name>
<dbReference type="Pfam" id="PF13374">
    <property type="entry name" value="TPR_10"/>
    <property type="match status" value="1"/>
</dbReference>
<gene>
    <name evidence="2" type="ORF">M427DRAFT_144520</name>
</gene>
<protein>
    <submittedName>
        <fullName evidence="2">Kinase-like protein</fullName>
    </submittedName>
</protein>
<dbReference type="SUPFAM" id="SSF48452">
    <property type="entry name" value="TPR-like"/>
    <property type="match status" value="2"/>
</dbReference>
<dbReference type="InterPro" id="IPR011009">
    <property type="entry name" value="Kinase-like_dom_sf"/>
</dbReference>
<dbReference type="Proteomes" id="UP000070544">
    <property type="component" value="Unassembled WGS sequence"/>
</dbReference>
<reference evidence="2 3" key="1">
    <citation type="journal article" date="2015" name="Genome Biol. Evol.">
        <title>Phylogenomic analyses indicate that early fungi evolved digesting cell walls of algal ancestors of land plants.</title>
        <authorList>
            <person name="Chang Y."/>
            <person name="Wang S."/>
            <person name="Sekimoto S."/>
            <person name="Aerts A.L."/>
            <person name="Choi C."/>
            <person name="Clum A."/>
            <person name="LaButti K.M."/>
            <person name="Lindquist E.A."/>
            <person name="Yee Ngan C."/>
            <person name="Ohm R.A."/>
            <person name="Salamov A.A."/>
            <person name="Grigoriev I.V."/>
            <person name="Spatafora J.W."/>
            <person name="Berbee M.L."/>
        </authorList>
    </citation>
    <scope>NUCLEOTIDE SEQUENCE [LARGE SCALE GENOMIC DNA]</scope>
    <source>
        <strain evidence="2 3">JEL478</strain>
    </source>
</reference>